<proteinExistence type="predicted"/>
<dbReference type="SUPFAM" id="SSF51556">
    <property type="entry name" value="Metallo-dependent hydrolases"/>
    <property type="match status" value="1"/>
</dbReference>
<dbReference type="PANTHER" id="PTHR22642">
    <property type="entry name" value="IMIDAZOLONEPROPIONASE"/>
    <property type="match status" value="1"/>
</dbReference>
<keyword evidence="3" id="KW-1185">Reference proteome</keyword>
<organism evidence="2 3">
    <name type="scientific">Anaerospora hongkongensis</name>
    <dbReference type="NCBI Taxonomy" id="244830"/>
    <lineage>
        <taxon>Bacteria</taxon>
        <taxon>Bacillati</taxon>
        <taxon>Bacillota</taxon>
        <taxon>Negativicutes</taxon>
        <taxon>Selenomonadales</taxon>
        <taxon>Sporomusaceae</taxon>
        <taxon>Anaerospora</taxon>
    </lineage>
</organism>
<dbReference type="InterPro" id="IPR011059">
    <property type="entry name" value="Metal-dep_hydrolase_composite"/>
</dbReference>
<dbReference type="Proteomes" id="UP000295063">
    <property type="component" value="Unassembled WGS sequence"/>
</dbReference>
<dbReference type="EMBL" id="SLUI01000001">
    <property type="protein sequence ID" value="TCL40298.1"/>
    <property type="molecule type" value="Genomic_DNA"/>
</dbReference>
<dbReference type="Gene3D" id="2.30.40.10">
    <property type="entry name" value="Urease, subunit C, domain 1"/>
    <property type="match status" value="1"/>
</dbReference>
<dbReference type="InterPro" id="IPR032466">
    <property type="entry name" value="Metal_Hydrolase"/>
</dbReference>
<evidence type="ECO:0000259" key="1">
    <source>
        <dbReference type="Pfam" id="PF07969"/>
    </source>
</evidence>
<dbReference type="PANTHER" id="PTHR22642:SF2">
    <property type="entry name" value="PROTEIN LONG AFTER FAR-RED 3"/>
    <property type="match status" value="1"/>
</dbReference>
<dbReference type="Gene3D" id="3.10.310.70">
    <property type="match status" value="1"/>
</dbReference>
<dbReference type="RefSeq" id="WP_132075013.1">
    <property type="nucleotide sequence ID" value="NZ_SLUI01000001.1"/>
</dbReference>
<dbReference type="Pfam" id="PF07969">
    <property type="entry name" value="Amidohydro_3"/>
    <property type="match status" value="1"/>
</dbReference>
<feature type="domain" description="Amidohydrolase 3" evidence="1">
    <location>
        <begin position="55"/>
        <end position="562"/>
    </location>
</feature>
<reference evidence="2 3" key="1">
    <citation type="submission" date="2019-03" db="EMBL/GenBank/DDBJ databases">
        <title>Genomic Encyclopedia of Type Strains, Phase IV (KMG-IV): sequencing the most valuable type-strain genomes for metagenomic binning, comparative biology and taxonomic classification.</title>
        <authorList>
            <person name="Goeker M."/>
        </authorList>
    </citation>
    <scope>NUCLEOTIDE SEQUENCE [LARGE SCALE GENOMIC DNA]</scope>
    <source>
        <strain evidence="2 3">DSM 15969</strain>
    </source>
</reference>
<name>A0A4R1Q447_9FIRM</name>
<evidence type="ECO:0000313" key="3">
    <source>
        <dbReference type="Proteomes" id="UP000295063"/>
    </source>
</evidence>
<dbReference type="GO" id="GO:0016810">
    <property type="term" value="F:hydrolase activity, acting on carbon-nitrogen (but not peptide) bonds"/>
    <property type="evidence" value="ECO:0007669"/>
    <property type="project" value="InterPro"/>
</dbReference>
<dbReference type="SUPFAM" id="SSF51338">
    <property type="entry name" value="Composite domain of metallo-dependent hydrolases"/>
    <property type="match status" value="1"/>
</dbReference>
<sequence>MANAAWADIVLSNGVVYTADKQDRIYEAVAIQGKIIVFAGSNDEVRQYVGPQTTVYDLAGKMVIPGLIDTHIHPPGLSLLELYEVQLADISTLEGYMEAIKAFYSRNPAAKAIYGRGWSWDALTGREAIKGPRKEYLDEVSTEIPIILRASDGHTLWVNSKALSNSRITPDTEVPVGGIIELDESSGEVWGTLKEGAMWLVPLPSYSLEQYTEALTGFQKKMHSFGITGILCMASQLFKILFTAFADMEKRAELQLHVRGAMAVNQADDIDEQITAIHNIRNQYQSPLLQVISTKFFTDGVIEGGTSHLLAPYTPKAGKGQNYYGDFLWDMEKLKQAFYRANAGGLQIHVHSTGDGSTRKVLDALEAAAAMLPPGDYRNIITHLQLVDNSDIPRFKELQVIASVQPYWQFKGPKWWHNVDYQYLGERAQAEFPLRSFFDQDVVVTSSSDYPATRVPNPLLAIEIGVTRNLANGSFYGVEDIEHMDDERYLLNKPERATVLQMLKSFTSNSAYALFMENETGSIEAGKLADLVVLDQNLLAIDPIHIEKANVVMTFFGGKVVYERP</sequence>
<accession>A0A4R1Q447</accession>
<evidence type="ECO:0000313" key="2">
    <source>
        <dbReference type="EMBL" id="TCL40298.1"/>
    </source>
</evidence>
<dbReference type="AlphaFoldDB" id="A0A4R1Q447"/>
<dbReference type="InterPro" id="IPR033932">
    <property type="entry name" value="YtcJ-like"/>
</dbReference>
<protein>
    <recommendedName>
        <fullName evidence="1">Amidohydrolase 3 domain-containing protein</fullName>
    </recommendedName>
</protein>
<dbReference type="OrthoDB" id="9767366at2"/>
<gene>
    <name evidence="2" type="ORF">EV210_101499</name>
</gene>
<comment type="caution">
    <text evidence="2">The sequence shown here is derived from an EMBL/GenBank/DDBJ whole genome shotgun (WGS) entry which is preliminary data.</text>
</comment>
<dbReference type="Gene3D" id="3.20.20.140">
    <property type="entry name" value="Metal-dependent hydrolases"/>
    <property type="match status" value="1"/>
</dbReference>
<dbReference type="InterPro" id="IPR013108">
    <property type="entry name" value="Amidohydro_3"/>
</dbReference>
<dbReference type="CDD" id="cd01300">
    <property type="entry name" value="YtcJ_like"/>
    <property type="match status" value="1"/>
</dbReference>